<dbReference type="Gene3D" id="2.120.10.30">
    <property type="entry name" value="TolB, C-terminal domain"/>
    <property type="match status" value="1"/>
</dbReference>
<protein>
    <submittedName>
        <fullName evidence="3">PQQ-dependent sugar dehydrogenase</fullName>
    </submittedName>
</protein>
<dbReference type="PANTHER" id="PTHR33546">
    <property type="entry name" value="LARGE, MULTIFUNCTIONAL SECRETED PROTEIN-RELATED"/>
    <property type="match status" value="1"/>
</dbReference>
<name>A0ABY6CLG6_9BACT</name>
<evidence type="ECO:0000256" key="1">
    <source>
        <dbReference type="SAM" id="MobiDB-lite"/>
    </source>
</evidence>
<gene>
    <name evidence="3" type="ORF">N6H18_11240</name>
</gene>
<sequence>MRTYLILLSIIVSMNSCSTPDNPTETKEEPEVIEPTDSLSSLKLPDGFKIEIYAEGVENARSMAMSDEGVLYVGTKDAGNLYALVDTDGDFKSDKKYTLAKDLNMPNGVAIKDGNLYVAEVSKLTRYDGIDQKLENLGEGTVIYENYPTEKHHGWKYIAFGPDGKLYIPVGAPCNICESKDEIYASITRINPDGSDREIYVHGVRNSVGFTWDEEGTLWFTDNGRDMLGDDMPPCELNKATEMGQHFGYPYCHGGDIADPEFGSKFPCSDFVVPAYKLGAHVAPLGVKFYTGTMFPASYSGSLIIAEHGSWNRTRKSGYRLMQVKVENGKAVSYDVFVEGWLDQEEQEAWGRPVDVLMLKDGSLLVSDDKAGMIYRISYSAA</sequence>
<dbReference type="InterPro" id="IPR054539">
    <property type="entry name" value="Beta-prop_PDH"/>
</dbReference>
<dbReference type="InterPro" id="IPR011042">
    <property type="entry name" value="6-blade_b-propeller_TolB-like"/>
</dbReference>
<organism evidence="3 4">
    <name type="scientific">Reichenbachiella agarivorans</name>
    <dbReference type="NCBI Taxonomy" id="2979464"/>
    <lineage>
        <taxon>Bacteria</taxon>
        <taxon>Pseudomonadati</taxon>
        <taxon>Bacteroidota</taxon>
        <taxon>Cytophagia</taxon>
        <taxon>Cytophagales</taxon>
        <taxon>Reichenbachiellaceae</taxon>
        <taxon>Reichenbachiella</taxon>
    </lineage>
</organism>
<dbReference type="InterPro" id="IPR011041">
    <property type="entry name" value="Quinoprot_gluc/sorb_DH_b-prop"/>
</dbReference>
<proteinExistence type="predicted"/>
<dbReference type="PANTHER" id="PTHR33546:SF1">
    <property type="entry name" value="LARGE, MULTIFUNCTIONAL SECRETED PROTEIN"/>
    <property type="match status" value="1"/>
</dbReference>
<reference evidence="3" key="1">
    <citation type="submission" date="2022-09" db="EMBL/GenBank/DDBJ databases">
        <title>Comparative genomics and taxonomic characterization of three novel marine species of genus Reichenbachiella exhibiting antioxidant and polysaccharide degradation activities.</title>
        <authorList>
            <person name="Muhammad N."/>
            <person name="Lee Y.-J."/>
            <person name="Ko J."/>
            <person name="Kim S.-G."/>
        </authorList>
    </citation>
    <scope>NUCLEOTIDE SEQUENCE</scope>
    <source>
        <strain evidence="3">BKB1-1</strain>
    </source>
</reference>
<evidence type="ECO:0000259" key="2">
    <source>
        <dbReference type="Pfam" id="PF22807"/>
    </source>
</evidence>
<dbReference type="EMBL" id="CP106679">
    <property type="protein sequence ID" value="UXP30925.1"/>
    <property type="molecule type" value="Genomic_DNA"/>
</dbReference>
<feature type="domain" description="Pyrroloquinoline quinone-dependent pyranose dehydrogenase beta-propeller" evidence="2">
    <location>
        <begin position="43"/>
        <end position="378"/>
    </location>
</feature>
<dbReference type="RefSeq" id="WP_262308371.1">
    <property type="nucleotide sequence ID" value="NZ_CP106679.1"/>
</dbReference>
<feature type="region of interest" description="Disordered" evidence="1">
    <location>
        <begin position="18"/>
        <end position="38"/>
    </location>
</feature>
<dbReference type="SUPFAM" id="SSF50952">
    <property type="entry name" value="Soluble quinoprotein glucose dehydrogenase"/>
    <property type="match status" value="1"/>
</dbReference>
<keyword evidence="4" id="KW-1185">Reference proteome</keyword>
<dbReference type="Proteomes" id="UP001065174">
    <property type="component" value="Chromosome"/>
</dbReference>
<evidence type="ECO:0000313" key="4">
    <source>
        <dbReference type="Proteomes" id="UP001065174"/>
    </source>
</evidence>
<accession>A0ABY6CLG6</accession>
<dbReference type="Pfam" id="PF22807">
    <property type="entry name" value="TrAA12"/>
    <property type="match status" value="1"/>
</dbReference>
<evidence type="ECO:0000313" key="3">
    <source>
        <dbReference type="EMBL" id="UXP30925.1"/>
    </source>
</evidence>